<dbReference type="Pfam" id="PF13443">
    <property type="entry name" value="HTH_26"/>
    <property type="match status" value="1"/>
</dbReference>
<proteinExistence type="predicted"/>
<evidence type="ECO:0000259" key="1">
    <source>
        <dbReference type="PROSITE" id="PS50943"/>
    </source>
</evidence>
<dbReference type="PROSITE" id="PS50943">
    <property type="entry name" value="HTH_CROC1"/>
    <property type="match status" value="1"/>
</dbReference>
<evidence type="ECO:0000313" key="5">
    <source>
        <dbReference type="Proteomes" id="UP000014160"/>
    </source>
</evidence>
<gene>
    <name evidence="3" type="ORF">I592_04029</name>
    <name evidence="2" type="ORF">UKC_04025</name>
</gene>
<reference evidence="2 4" key="1">
    <citation type="submission" date="2013-02" db="EMBL/GenBank/DDBJ databases">
        <title>The Genome Sequence of Enterococcus gilvus ATCC BAA-350.</title>
        <authorList>
            <consortium name="The Broad Institute Genome Sequencing Platform"/>
            <consortium name="The Broad Institute Genome Sequencing Center for Infectious Disease"/>
            <person name="Earl A.M."/>
            <person name="Gilmore M.S."/>
            <person name="Lebreton F."/>
            <person name="Walker B."/>
            <person name="Young S.K."/>
            <person name="Zeng Q."/>
            <person name="Gargeya S."/>
            <person name="Fitzgerald M."/>
            <person name="Haas B."/>
            <person name="Abouelleil A."/>
            <person name="Alvarado L."/>
            <person name="Arachchi H.M."/>
            <person name="Berlin A.M."/>
            <person name="Chapman S.B."/>
            <person name="Dewar J."/>
            <person name="Goldberg J."/>
            <person name="Griggs A."/>
            <person name="Gujja S."/>
            <person name="Hansen M."/>
            <person name="Howarth C."/>
            <person name="Imamovic A."/>
            <person name="Larimer J."/>
            <person name="McCowan C."/>
            <person name="Murphy C."/>
            <person name="Neiman D."/>
            <person name="Pearson M."/>
            <person name="Priest M."/>
            <person name="Roberts A."/>
            <person name="Saif S."/>
            <person name="Shea T."/>
            <person name="Sisk P."/>
            <person name="Sykes S."/>
            <person name="Wortman J."/>
            <person name="Nusbaum C."/>
            <person name="Birren B."/>
        </authorList>
    </citation>
    <scope>NUCLEOTIDE SEQUENCE [LARGE SCALE GENOMIC DNA]</scope>
    <source>
        <strain evidence="2 4">ATCC BAA-350</strain>
    </source>
</reference>
<dbReference type="OrthoDB" id="2736659at2"/>
<accession>R2XT13</accession>
<dbReference type="GO" id="GO:0003677">
    <property type="term" value="F:DNA binding"/>
    <property type="evidence" value="ECO:0007669"/>
    <property type="project" value="InterPro"/>
</dbReference>
<dbReference type="SUPFAM" id="SSF47413">
    <property type="entry name" value="lambda repressor-like DNA-binding domains"/>
    <property type="match status" value="1"/>
</dbReference>
<dbReference type="EMBL" id="ASWH01000003">
    <property type="protein sequence ID" value="EOW78436.1"/>
    <property type="molecule type" value="Genomic_DNA"/>
</dbReference>
<dbReference type="HOGENOM" id="CLU_066192_50_0_9"/>
<dbReference type="Proteomes" id="UP000013750">
    <property type="component" value="Unassembled WGS sequence"/>
</dbReference>
<evidence type="ECO:0000313" key="4">
    <source>
        <dbReference type="Proteomes" id="UP000013750"/>
    </source>
</evidence>
<dbReference type="AlphaFoldDB" id="R2XT13"/>
<comment type="caution">
    <text evidence="2">The sequence shown here is derived from an EMBL/GenBank/DDBJ whole genome shotgun (WGS) entry which is preliminary data.</text>
</comment>
<organism evidence="2 4">
    <name type="scientific">Enterococcus gilvus ATCC BAA-350</name>
    <dbReference type="NCBI Taxonomy" id="1158614"/>
    <lineage>
        <taxon>Bacteria</taxon>
        <taxon>Bacillati</taxon>
        <taxon>Bacillota</taxon>
        <taxon>Bacilli</taxon>
        <taxon>Lactobacillales</taxon>
        <taxon>Enterococcaceae</taxon>
        <taxon>Enterococcus</taxon>
    </lineage>
</organism>
<evidence type="ECO:0000313" key="3">
    <source>
        <dbReference type="EMBL" id="EOW78436.1"/>
    </source>
</evidence>
<name>R2XT13_9ENTE</name>
<evidence type="ECO:0000313" key="2">
    <source>
        <dbReference type="EMBL" id="EOI53117.1"/>
    </source>
</evidence>
<dbReference type="Proteomes" id="UP000014160">
    <property type="component" value="Unassembled WGS sequence"/>
</dbReference>
<dbReference type="Gene3D" id="1.10.260.40">
    <property type="entry name" value="lambda repressor-like DNA-binding domains"/>
    <property type="match status" value="1"/>
</dbReference>
<dbReference type="RefSeq" id="WP_010782343.1">
    <property type="nucleotide sequence ID" value="NZ_ASWH01000003.1"/>
</dbReference>
<dbReference type="InterPro" id="IPR001387">
    <property type="entry name" value="Cro/C1-type_HTH"/>
</dbReference>
<keyword evidence="5" id="KW-1185">Reference proteome</keyword>
<dbReference type="PATRIC" id="fig|1158614.3.peg.4015"/>
<dbReference type="InterPro" id="IPR010982">
    <property type="entry name" value="Lambda_DNA-bd_dom_sf"/>
</dbReference>
<reference evidence="3 5" key="2">
    <citation type="submission" date="2013-03" db="EMBL/GenBank/DDBJ databases">
        <title>The Genome Sequence of Enterococcus gilvus ATCC BAA-350 (PacBio/Illumina hybrid assembly).</title>
        <authorList>
            <consortium name="The Broad Institute Genomics Platform"/>
            <consortium name="The Broad Institute Genome Sequencing Center for Infectious Disease"/>
            <person name="Earl A."/>
            <person name="Russ C."/>
            <person name="Gilmore M."/>
            <person name="Surin D."/>
            <person name="Walker B."/>
            <person name="Young S."/>
            <person name="Zeng Q."/>
            <person name="Gargeya S."/>
            <person name="Fitzgerald M."/>
            <person name="Haas B."/>
            <person name="Abouelleil A."/>
            <person name="Allen A.W."/>
            <person name="Alvarado L."/>
            <person name="Arachchi H.M."/>
            <person name="Berlin A.M."/>
            <person name="Chapman S.B."/>
            <person name="Gainer-Dewar J."/>
            <person name="Goldberg J."/>
            <person name="Griggs A."/>
            <person name="Gujja S."/>
            <person name="Hansen M."/>
            <person name="Howarth C."/>
            <person name="Imamovic A."/>
            <person name="Ireland A."/>
            <person name="Larimer J."/>
            <person name="McCowan C."/>
            <person name="Murphy C."/>
            <person name="Pearson M."/>
            <person name="Poon T.W."/>
            <person name="Priest M."/>
            <person name="Roberts A."/>
            <person name="Saif S."/>
            <person name="Shea T."/>
            <person name="Sisk P."/>
            <person name="Sykes S."/>
            <person name="Wortman J."/>
            <person name="Nusbaum C."/>
            <person name="Birren B."/>
        </authorList>
    </citation>
    <scope>NUCLEOTIDE SEQUENCE [LARGE SCALE GENOMIC DNA]</scope>
    <source>
        <strain evidence="3 5">ATCC BAA-350</strain>
    </source>
</reference>
<sequence>MWKKIEKILEDKGISEEQLRKLLPARDAATLTRVKKGSTKNPSFSFISNLARVLDVLIDDILPDDFKK</sequence>
<dbReference type="EMBL" id="AJDQ01000017">
    <property type="protein sequence ID" value="EOI53117.1"/>
    <property type="molecule type" value="Genomic_DNA"/>
</dbReference>
<feature type="domain" description="HTH cro/C1-type" evidence="1">
    <location>
        <begin position="29"/>
        <end position="61"/>
    </location>
</feature>
<protein>
    <recommendedName>
        <fullName evidence="1">HTH cro/C1-type domain-containing protein</fullName>
    </recommendedName>
</protein>